<gene>
    <name evidence="1" type="ORF">TELCIR_23830</name>
</gene>
<dbReference type="OrthoDB" id="416253at2759"/>
<evidence type="ECO:0008006" key="3">
    <source>
        <dbReference type="Google" id="ProtNLM"/>
    </source>
</evidence>
<dbReference type="InterPro" id="IPR036812">
    <property type="entry name" value="NAD(P)_OxRdtase_dom_sf"/>
</dbReference>
<proteinExistence type="predicted"/>
<dbReference type="InterPro" id="IPR020471">
    <property type="entry name" value="AKR"/>
</dbReference>
<dbReference type="PANTHER" id="PTHR43827:SF14">
    <property type="entry name" value="NADP-DEPENDENT OXIDOREDUCTASE DOMAIN-CONTAINING PROTEIN"/>
    <property type="match status" value="1"/>
</dbReference>
<keyword evidence="2" id="KW-1185">Reference proteome</keyword>
<sequence>MGRETSWASAPSDMEDPNVKQLAVKYSKTPAQILLRYLMERNIAIIPKSVTPSRIVENFEKHKEKQLTFSFLEYGVADSLLRLPQQ</sequence>
<accession>A0A2G9T9Z2</accession>
<evidence type="ECO:0000313" key="2">
    <source>
        <dbReference type="Proteomes" id="UP000230423"/>
    </source>
</evidence>
<organism evidence="1 2">
    <name type="scientific">Teladorsagia circumcincta</name>
    <name type="common">Brown stomach worm</name>
    <name type="synonym">Ostertagia circumcincta</name>
    <dbReference type="NCBI Taxonomy" id="45464"/>
    <lineage>
        <taxon>Eukaryota</taxon>
        <taxon>Metazoa</taxon>
        <taxon>Ecdysozoa</taxon>
        <taxon>Nematoda</taxon>
        <taxon>Chromadorea</taxon>
        <taxon>Rhabditida</taxon>
        <taxon>Rhabditina</taxon>
        <taxon>Rhabditomorpha</taxon>
        <taxon>Strongyloidea</taxon>
        <taxon>Trichostrongylidae</taxon>
        <taxon>Teladorsagia</taxon>
    </lineage>
</organism>
<dbReference type="Gene3D" id="3.20.20.100">
    <property type="entry name" value="NADP-dependent oxidoreductase domain"/>
    <property type="match status" value="1"/>
</dbReference>
<dbReference type="GO" id="GO:0016491">
    <property type="term" value="F:oxidoreductase activity"/>
    <property type="evidence" value="ECO:0007669"/>
    <property type="project" value="InterPro"/>
</dbReference>
<name>A0A2G9T9Z2_TELCI</name>
<dbReference type="SUPFAM" id="SSF51430">
    <property type="entry name" value="NAD(P)-linked oxidoreductase"/>
    <property type="match status" value="1"/>
</dbReference>
<evidence type="ECO:0000313" key="1">
    <source>
        <dbReference type="EMBL" id="PIO54797.1"/>
    </source>
</evidence>
<dbReference type="Proteomes" id="UP000230423">
    <property type="component" value="Unassembled WGS sequence"/>
</dbReference>
<dbReference type="EMBL" id="KZ392368">
    <property type="protein sequence ID" value="PIO54797.1"/>
    <property type="molecule type" value="Genomic_DNA"/>
</dbReference>
<reference evidence="1 2" key="1">
    <citation type="submission" date="2015-09" db="EMBL/GenBank/DDBJ databases">
        <title>Draft genome of the parasitic nematode Teladorsagia circumcincta isolate WARC Sus (inbred).</title>
        <authorList>
            <person name="Mitreva M."/>
        </authorList>
    </citation>
    <scope>NUCLEOTIDE SEQUENCE [LARGE SCALE GENOMIC DNA]</scope>
    <source>
        <strain evidence="1 2">S</strain>
    </source>
</reference>
<dbReference type="AlphaFoldDB" id="A0A2G9T9Z2"/>
<dbReference type="PANTHER" id="PTHR43827">
    <property type="entry name" value="2,5-DIKETO-D-GLUCONIC ACID REDUCTASE"/>
    <property type="match status" value="1"/>
</dbReference>
<protein>
    <recommendedName>
        <fullName evidence="3">NADP-dependent oxidoreductase domain-containing protein</fullName>
    </recommendedName>
</protein>